<keyword evidence="1" id="KW-0328">Glycosyltransferase</keyword>
<evidence type="ECO:0000313" key="2">
    <source>
        <dbReference type="Proteomes" id="UP001171111"/>
    </source>
</evidence>
<name>A0ABT8T9U3_9BACT</name>
<accession>A0ABT8T9U3</accession>
<dbReference type="InterPro" id="IPR029057">
    <property type="entry name" value="PRTase-like"/>
</dbReference>
<reference evidence="1 2" key="1">
    <citation type="submission" date="2023-06" db="EMBL/GenBank/DDBJ databases">
        <title>Campylobacter magnum sp. nov., isolated from cecal contents of domestic pigs (Sus scrofa domesticus).</title>
        <authorList>
            <person name="Papic B."/>
            <person name="Gruntar I."/>
        </authorList>
    </citation>
    <scope>NUCLEOTIDE SEQUENCE [LARGE SCALE GENOMIC DNA]</scope>
    <source>
        <strain evidence="2">34484-21</strain>
    </source>
</reference>
<dbReference type="Proteomes" id="UP001171111">
    <property type="component" value="Unassembled WGS sequence"/>
</dbReference>
<dbReference type="Gene3D" id="3.30.1310.20">
    <property type="entry name" value="PRTase-like"/>
    <property type="match status" value="1"/>
</dbReference>
<dbReference type="GO" id="GO:0016757">
    <property type="term" value="F:glycosyltransferase activity"/>
    <property type="evidence" value="ECO:0007669"/>
    <property type="project" value="UniProtKB-KW"/>
</dbReference>
<gene>
    <name evidence="1" type="ORF">Q2362_05290</name>
</gene>
<organism evidence="1 2">
    <name type="scientific">Campylobacter magnus</name>
    <dbReference type="NCBI Taxonomy" id="3026462"/>
    <lineage>
        <taxon>Bacteria</taxon>
        <taxon>Pseudomonadati</taxon>
        <taxon>Campylobacterota</taxon>
        <taxon>Epsilonproteobacteria</taxon>
        <taxon>Campylobacterales</taxon>
        <taxon>Campylobacteraceae</taxon>
        <taxon>Campylobacter</taxon>
    </lineage>
</organism>
<proteinExistence type="predicted"/>
<dbReference type="InterPro" id="IPR000836">
    <property type="entry name" value="PRTase_dom"/>
</dbReference>
<dbReference type="SUPFAM" id="SSF53271">
    <property type="entry name" value="PRTase-like"/>
    <property type="match status" value="1"/>
</dbReference>
<sequence length="234" mass="25979">MFEDQINAADILFDMLSAEQLKSSNFLLVCLSLEGVAFCNHLASKLDLDYELFFSAGIMAPNNPECEIACVGESEEIVLNDALITCFGITQDFVYGQAKRVYEEKVLKQVYKYRKGNLLSFIKGRNILLVNDGCESGAKLTVAAKSMASLGAASISLACAVMPESLAISSAAFLDFIYCAKKAQKFVNTAFYYKTKLVFSEAEVLKILEESPHYLPLQKVKEQSKEQNKEQIKE</sequence>
<dbReference type="EMBL" id="JAULJQ010000005">
    <property type="protein sequence ID" value="MDO2409513.1"/>
    <property type="molecule type" value="Genomic_DNA"/>
</dbReference>
<keyword evidence="2" id="KW-1185">Reference proteome</keyword>
<dbReference type="RefSeq" id="WP_302244356.1">
    <property type="nucleotide sequence ID" value="NZ_JAULJQ010000005.1"/>
</dbReference>
<keyword evidence="1" id="KW-0808">Transferase</keyword>
<dbReference type="CDD" id="cd06223">
    <property type="entry name" value="PRTases_typeI"/>
    <property type="match status" value="1"/>
</dbReference>
<comment type="caution">
    <text evidence="1">The sequence shown here is derived from an EMBL/GenBank/DDBJ whole genome shotgun (WGS) entry which is preliminary data.</text>
</comment>
<protein>
    <submittedName>
        <fullName evidence="1">Phosphoribosyltransferase family protein</fullName>
    </submittedName>
</protein>
<dbReference type="Gene3D" id="3.40.50.2020">
    <property type="match status" value="1"/>
</dbReference>
<evidence type="ECO:0000313" key="1">
    <source>
        <dbReference type="EMBL" id="MDO2409513.1"/>
    </source>
</evidence>